<name>A0A6C2URT9_9BACT</name>
<dbReference type="Proteomes" id="UP000346198">
    <property type="component" value="Unassembled WGS sequence"/>
</dbReference>
<keyword evidence="2" id="KW-1185">Reference proteome</keyword>
<evidence type="ECO:0000313" key="2">
    <source>
        <dbReference type="Proteomes" id="UP000346198"/>
    </source>
</evidence>
<reference evidence="1 2" key="1">
    <citation type="submission" date="2019-04" db="EMBL/GenBank/DDBJ databases">
        <authorList>
            <person name="Van Vliet M D."/>
        </authorList>
    </citation>
    <scope>NUCLEOTIDE SEQUENCE [LARGE SCALE GENOMIC DNA]</scope>
    <source>
        <strain evidence="1 2">F21</strain>
    </source>
</reference>
<dbReference type="EMBL" id="CAAHFH010000002">
    <property type="protein sequence ID" value="VGO21961.1"/>
    <property type="molecule type" value="Genomic_DNA"/>
</dbReference>
<organism evidence="1 2">
    <name type="scientific">Pontiella sulfatireligans</name>
    <dbReference type="NCBI Taxonomy" id="2750658"/>
    <lineage>
        <taxon>Bacteria</taxon>
        <taxon>Pseudomonadati</taxon>
        <taxon>Kiritimatiellota</taxon>
        <taxon>Kiritimatiellia</taxon>
        <taxon>Kiritimatiellales</taxon>
        <taxon>Pontiellaceae</taxon>
        <taxon>Pontiella</taxon>
    </lineage>
</organism>
<gene>
    <name evidence="1" type="ORF">SCARR_04041</name>
</gene>
<dbReference type="SUPFAM" id="SSF53822">
    <property type="entry name" value="Periplasmic binding protein-like I"/>
    <property type="match status" value="1"/>
</dbReference>
<dbReference type="Gene3D" id="3.40.50.2300">
    <property type="match status" value="1"/>
</dbReference>
<dbReference type="InterPro" id="IPR028082">
    <property type="entry name" value="Peripla_BP_I"/>
</dbReference>
<dbReference type="AlphaFoldDB" id="A0A6C2URT9"/>
<accession>A0A6C2URT9</accession>
<sequence>MIRLTDPDSINSPKIQSGLIGLFVQEFLSSFHTGLMIELEQGLMEQGKLLSVNFPHSDPEREINLLRTLARQRLEALIYFTSPLVVSSETHTRTVASWINRYVERRHPGTLCRPLPAGLRKPPDLAGQYPCRNHAHQ</sequence>
<protein>
    <submittedName>
        <fullName evidence="1">Uncharacterized protein</fullName>
    </submittedName>
</protein>
<evidence type="ECO:0000313" key="1">
    <source>
        <dbReference type="EMBL" id="VGO21961.1"/>
    </source>
</evidence>
<proteinExistence type="predicted"/>
<dbReference type="RefSeq" id="WP_136063386.1">
    <property type="nucleotide sequence ID" value="NZ_CAAHFH010000002.1"/>
</dbReference>